<dbReference type="Pfam" id="PF13590">
    <property type="entry name" value="DUF4136"/>
    <property type="match status" value="1"/>
</dbReference>
<accession>A0ABS9V3I1</accession>
<reference evidence="3" key="1">
    <citation type="submission" date="2022-03" db="EMBL/GenBank/DDBJ databases">
        <title>De novo assembled genomes of Belliella spp. (Cyclobacteriaceae) strains.</title>
        <authorList>
            <person name="Szabo A."/>
            <person name="Korponai K."/>
            <person name="Felfoldi T."/>
        </authorList>
    </citation>
    <scope>NUCLEOTIDE SEQUENCE</scope>
    <source>
        <strain evidence="3">DSM 111904</strain>
    </source>
</reference>
<organism evidence="3 4">
    <name type="scientific">Belliella filtrata</name>
    <dbReference type="NCBI Taxonomy" id="2923435"/>
    <lineage>
        <taxon>Bacteria</taxon>
        <taxon>Pseudomonadati</taxon>
        <taxon>Bacteroidota</taxon>
        <taxon>Cytophagia</taxon>
        <taxon>Cytophagales</taxon>
        <taxon>Cyclobacteriaceae</taxon>
        <taxon>Belliella</taxon>
    </lineage>
</organism>
<protein>
    <submittedName>
        <fullName evidence="3">DUF4136 domain-containing protein</fullName>
    </submittedName>
</protein>
<evidence type="ECO:0000313" key="3">
    <source>
        <dbReference type="EMBL" id="MCH7410972.1"/>
    </source>
</evidence>
<proteinExistence type="predicted"/>
<comment type="caution">
    <text evidence="3">The sequence shown here is derived from an EMBL/GenBank/DDBJ whole genome shotgun (WGS) entry which is preliminary data.</text>
</comment>
<feature type="chain" id="PRO_5046899692" evidence="1">
    <location>
        <begin position="21"/>
        <end position="187"/>
    </location>
</feature>
<dbReference type="InterPro" id="IPR025411">
    <property type="entry name" value="DUF4136"/>
</dbReference>
<dbReference type="Proteomes" id="UP001165489">
    <property type="component" value="Unassembled WGS sequence"/>
</dbReference>
<evidence type="ECO:0000256" key="1">
    <source>
        <dbReference type="SAM" id="SignalP"/>
    </source>
</evidence>
<keyword evidence="4" id="KW-1185">Reference proteome</keyword>
<gene>
    <name evidence="3" type="ORF">MM239_16315</name>
</gene>
<name>A0ABS9V3I1_9BACT</name>
<dbReference type="PROSITE" id="PS51257">
    <property type="entry name" value="PROKAR_LIPOPROTEIN"/>
    <property type="match status" value="1"/>
</dbReference>
<dbReference type="RefSeq" id="WP_241349329.1">
    <property type="nucleotide sequence ID" value="NZ_JAKZGP010000053.1"/>
</dbReference>
<feature type="signal peptide" evidence="1">
    <location>
        <begin position="1"/>
        <end position="20"/>
    </location>
</feature>
<dbReference type="Gene3D" id="3.30.160.670">
    <property type="match status" value="1"/>
</dbReference>
<dbReference type="EMBL" id="JAKZGP010000053">
    <property type="protein sequence ID" value="MCH7410972.1"/>
    <property type="molecule type" value="Genomic_DNA"/>
</dbReference>
<keyword evidence="1" id="KW-0732">Signal</keyword>
<evidence type="ECO:0000259" key="2">
    <source>
        <dbReference type="Pfam" id="PF13590"/>
    </source>
</evidence>
<evidence type="ECO:0000313" key="4">
    <source>
        <dbReference type="Proteomes" id="UP001165489"/>
    </source>
</evidence>
<sequence length="187" mass="22044">MINKKILILFLFSSTLFSCSSIELFKEKVEQKPYKENKTYVIVNKEVAIHGFEDVLVNEKIINQIEKNMNGLGLTYDKDKPDVVIRFSSNEDPRQKDVYQNQFPMWGMRVWDPWMYDPRFMNRGNMMSTKDYELIQLIIDFIDPAQDKMLMTITAVSEASSQKTKEKKLIKSVDKIMGAYDIHMRTY</sequence>
<feature type="domain" description="DUF4136" evidence="2">
    <location>
        <begin position="34"/>
        <end position="180"/>
    </location>
</feature>